<dbReference type="PANTHER" id="PTHR40621:SF11">
    <property type="entry name" value="TRANSCRIPTION FACTOR KAPC-RELATED"/>
    <property type="match status" value="1"/>
</dbReference>
<reference evidence="12" key="1">
    <citation type="journal article" date="2020" name="Stud. Mycol.">
        <title>101 Dothideomycetes genomes: a test case for predicting lifestyles and emergence of pathogens.</title>
        <authorList>
            <person name="Haridas S."/>
            <person name="Albert R."/>
            <person name="Binder M."/>
            <person name="Bloem J."/>
            <person name="Labutti K."/>
            <person name="Salamov A."/>
            <person name="Andreopoulos B."/>
            <person name="Baker S."/>
            <person name="Barry K."/>
            <person name="Bills G."/>
            <person name="Bluhm B."/>
            <person name="Cannon C."/>
            <person name="Castanera R."/>
            <person name="Culley D."/>
            <person name="Daum C."/>
            <person name="Ezra D."/>
            <person name="Gonzalez J."/>
            <person name="Henrissat B."/>
            <person name="Kuo A."/>
            <person name="Liang C."/>
            <person name="Lipzen A."/>
            <person name="Lutzoni F."/>
            <person name="Magnuson J."/>
            <person name="Mondo S."/>
            <person name="Nolan M."/>
            <person name="Ohm R."/>
            <person name="Pangilinan J."/>
            <person name="Park H.-J."/>
            <person name="Ramirez L."/>
            <person name="Alfaro M."/>
            <person name="Sun H."/>
            <person name="Tritt A."/>
            <person name="Yoshinaga Y."/>
            <person name="Zwiers L.-H."/>
            <person name="Turgeon B."/>
            <person name="Goodwin S."/>
            <person name="Spatafora J."/>
            <person name="Crous P."/>
            <person name="Grigoriev I."/>
        </authorList>
    </citation>
    <scope>NUCLEOTIDE SEQUENCE</scope>
    <source>
        <strain evidence="12">CBS 183.55</strain>
    </source>
</reference>
<evidence type="ECO:0000256" key="8">
    <source>
        <dbReference type="ARBA" id="ARBA00044067"/>
    </source>
</evidence>
<organism evidence="12 13">
    <name type="scientific">Didymella exigua CBS 183.55</name>
    <dbReference type="NCBI Taxonomy" id="1150837"/>
    <lineage>
        <taxon>Eukaryota</taxon>
        <taxon>Fungi</taxon>
        <taxon>Dikarya</taxon>
        <taxon>Ascomycota</taxon>
        <taxon>Pezizomycotina</taxon>
        <taxon>Dothideomycetes</taxon>
        <taxon>Pleosporomycetidae</taxon>
        <taxon>Pleosporales</taxon>
        <taxon>Pleosporineae</taxon>
        <taxon>Didymellaceae</taxon>
        <taxon>Didymella</taxon>
    </lineage>
</organism>
<proteinExistence type="inferred from homology"/>
<dbReference type="EMBL" id="ML978958">
    <property type="protein sequence ID" value="KAF1932734.1"/>
    <property type="molecule type" value="Genomic_DNA"/>
</dbReference>
<keyword evidence="5" id="KW-0238">DNA-binding</keyword>
<evidence type="ECO:0000313" key="13">
    <source>
        <dbReference type="Proteomes" id="UP000800082"/>
    </source>
</evidence>
<dbReference type="GeneID" id="54348696"/>
<evidence type="ECO:0000259" key="11">
    <source>
        <dbReference type="PROSITE" id="PS00036"/>
    </source>
</evidence>
<feature type="compositionally biased region" description="Basic and acidic residues" evidence="10">
    <location>
        <begin position="71"/>
        <end position="82"/>
    </location>
</feature>
<keyword evidence="13" id="KW-1185">Reference proteome</keyword>
<evidence type="ECO:0000256" key="5">
    <source>
        <dbReference type="ARBA" id="ARBA00023125"/>
    </source>
</evidence>
<feature type="compositionally biased region" description="Low complexity" evidence="10">
    <location>
        <begin position="167"/>
        <end position="201"/>
    </location>
</feature>
<dbReference type="PROSITE" id="PS00036">
    <property type="entry name" value="BZIP_BASIC"/>
    <property type="match status" value="1"/>
</dbReference>
<evidence type="ECO:0000256" key="7">
    <source>
        <dbReference type="ARBA" id="ARBA00023242"/>
    </source>
</evidence>
<accession>A0A6A5RZS5</accession>
<keyword evidence="4" id="KW-0805">Transcription regulation</keyword>
<dbReference type="PANTHER" id="PTHR40621">
    <property type="entry name" value="TRANSCRIPTION FACTOR KAPC-RELATED"/>
    <property type="match status" value="1"/>
</dbReference>
<dbReference type="InterPro" id="IPR050936">
    <property type="entry name" value="AP-1-like"/>
</dbReference>
<evidence type="ECO:0000256" key="1">
    <source>
        <dbReference type="ARBA" id="ARBA00004049"/>
    </source>
</evidence>
<feature type="domain" description="BZIP" evidence="11">
    <location>
        <begin position="84"/>
        <end position="99"/>
    </location>
</feature>
<feature type="compositionally biased region" description="Basic and acidic residues" evidence="10">
    <location>
        <begin position="237"/>
        <end position="246"/>
    </location>
</feature>
<dbReference type="GO" id="GO:0000976">
    <property type="term" value="F:transcription cis-regulatory region binding"/>
    <property type="evidence" value="ECO:0007669"/>
    <property type="project" value="InterPro"/>
</dbReference>
<name>A0A6A5RZS5_9PLEO</name>
<feature type="region of interest" description="Disordered" evidence="10">
    <location>
        <begin position="148"/>
        <end position="265"/>
    </location>
</feature>
<dbReference type="OrthoDB" id="2593073at2759"/>
<dbReference type="SUPFAM" id="SSF57959">
    <property type="entry name" value="Leucine zipper domain"/>
    <property type="match status" value="1"/>
</dbReference>
<dbReference type="AlphaFoldDB" id="A0A6A5RZS5"/>
<feature type="compositionally biased region" description="Low complexity" evidence="10">
    <location>
        <begin position="85"/>
        <end position="95"/>
    </location>
</feature>
<keyword evidence="9" id="KW-0175">Coiled coil</keyword>
<feature type="compositionally biased region" description="Polar residues" evidence="10">
    <location>
        <begin position="56"/>
        <end position="66"/>
    </location>
</feature>
<dbReference type="SMART" id="SM00338">
    <property type="entry name" value="BRLZ"/>
    <property type="match status" value="1"/>
</dbReference>
<evidence type="ECO:0000256" key="4">
    <source>
        <dbReference type="ARBA" id="ARBA00023015"/>
    </source>
</evidence>
<evidence type="ECO:0000313" key="12">
    <source>
        <dbReference type="EMBL" id="KAF1932734.1"/>
    </source>
</evidence>
<comment type="function">
    <text evidence="1">Putative transcription factor.</text>
</comment>
<keyword evidence="6" id="KW-0804">Transcription</keyword>
<dbReference type="Gene3D" id="1.20.5.170">
    <property type="match status" value="1"/>
</dbReference>
<evidence type="ECO:0000256" key="3">
    <source>
        <dbReference type="ARBA" id="ARBA00007163"/>
    </source>
</evidence>
<evidence type="ECO:0000256" key="6">
    <source>
        <dbReference type="ARBA" id="ARBA00023163"/>
    </source>
</evidence>
<feature type="coiled-coil region" evidence="9">
    <location>
        <begin position="97"/>
        <end position="127"/>
    </location>
</feature>
<evidence type="ECO:0000256" key="9">
    <source>
        <dbReference type="SAM" id="Coils"/>
    </source>
</evidence>
<comment type="subcellular location">
    <subcellularLocation>
        <location evidence="2">Nucleus</location>
    </subcellularLocation>
</comment>
<dbReference type="Proteomes" id="UP000800082">
    <property type="component" value="Unassembled WGS sequence"/>
</dbReference>
<keyword evidence="7" id="KW-0539">Nucleus</keyword>
<evidence type="ECO:0000256" key="10">
    <source>
        <dbReference type="SAM" id="MobiDB-lite"/>
    </source>
</evidence>
<gene>
    <name evidence="12" type="ORF">M421DRAFT_416350</name>
</gene>
<dbReference type="InterPro" id="IPR046347">
    <property type="entry name" value="bZIP_sf"/>
</dbReference>
<dbReference type="RefSeq" id="XP_033452982.1">
    <property type="nucleotide sequence ID" value="XM_033591028.1"/>
</dbReference>
<dbReference type="GO" id="GO:0001228">
    <property type="term" value="F:DNA-binding transcription activator activity, RNA polymerase II-specific"/>
    <property type="evidence" value="ECO:0007669"/>
    <property type="project" value="TreeGrafter"/>
</dbReference>
<dbReference type="Pfam" id="PF00170">
    <property type="entry name" value="bZIP_1"/>
    <property type="match status" value="1"/>
</dbReference>
<dbReference type="GO" id="GO:0090575">
    <property type="term" value="C:RNA polymerase II transcription regulator complex"/>
    <property type="evidence" value="ECO:0007669"/>
    <property type="project" value="TreeGrafter"/>
</dbReference>
<feature type="compositionally biased region" description="Low complexity" evidence="10">
    <location>
        <begin position="23"/>
        <end position="42"/>
    </location>
</feature>
<protein>
    <recommendedName>
        <fullName evidence="8">Putative transcription factor kapC</fullName>
    </recommendedName>
</protein>
<feature type="region of interest" description="Disordered" evidence="10">
    <location>
        <begin position="1"/>
        <end position="97"/>
    </location>
</feature>
<evidence type="ECO:0000256" key="2">
    <source>
        <dbReference type="ARBA" id="ARBA00004123"/>
    </source>
</evidence>
<sequence length="265" mass="29140">MQQPAAQDPGKPTIEMSLREHLLAAGAGQSSAPAPIQQQPAPSVGPQQHIDPAIAGSQQHYMSQADPSDDGEGRKGRRELSTSKRAAQNRAAQRAFRQRKEEYIKQLKDQVKEFEQLCELYKSLQTENYQLRDYIINLQSRLLETQGEVPPAPAGVDLSNRPHGEIPSLNPNLQQQQHQQQPEQQQPQQQSPGSSNNGGLSERQIGELQMAAQAAAAAQNGPNIGKHAGQFDAGDYSIEKRQKVEEDAPQGQQPSSPHYPDPHAY</sequence>
<comment type="similarity">
    <text evidence="3">Belongs to the bZIP family.</text>
</comment>
<dbReference type="InterPro" id="IPR004827">
    <property type="entry name" value="bZIP"/>
</dbReference>